<evidence type="ECO:0000259" key="1">
    <source>
        <dbReference type="Pfam" id="PF14111"/>
    </source>
</evidence>
<organism evidence="2 3">
    <name type="scientific">Vitis vinifera</name>
    <name type="common">Grape</name>
    <dbReference type="NCBI Taxonomy" id="29760"/>
    <lineage>
        <taxon>Eukaryota</taxon>
        <taxon>Viridiplantae</taxon>
        <taxon>Streptophyta</taxon>
        <taxon>Embryophyta</taxon>
        <taxon>Tracheophyta</taxon>
        <taxon>Spermatophyta</taxon>
        <taxon>Magnoliopsida</taxon>
        <taxon>eudicotyledons</taxon>
        <taxon>Gunneridae</taxon>
        <taxon>Pentapetalae</taxon>
        <taxon>rosids</taxon>
        <taxon>Vitales</taxon>
        <taxon>Vitaceae</taxon>
        <taxon>Viteae</taxon>
        <taxon>Vitis</taxon>
    </lineage>
</organism>
<protein>
    <recommendedName>
        <fullName evidence="1">DUF4283 domain-containing protein</fullName>
    </recommendedName>
</protein>
<sequence>MQGLVKSWEDGGRRYKLEIRANEAGRYILCSVVDSESKRFCLVFPKGKGVLGGWVLLAEKLRFLGVVSREESKGTAAFFGTGCSDGESVRKAKKSYVEAVKTRGKKLGEAVCLQLGEEEVSNERKFLGRCLVRRWGQSSMLDPDMQAFESWGRSVWNTKGGVKFSRLGGPLLLIEFETKEEAEKVLLRGHRWFKESFLNLERWDPKVGCSHNGERDKSVWVRVVGMSLHFWSQEILRKIGDCCGGFLVVDEDTAKFKELKWAGLLVRSEGLEWPSSLQVAVGSVCYSIQLWWEVKPGLTAVVPVTRNEMGNECEVRDEGEGDSRAGFKMANVRTHGEPAKVDVPCENGEGGCRKAAAFSEAMSEKVADGVGSSVSQQIAWGKKTIYGPGISLGRQMVVDLGRRPAEKGQVTEGHKELMEMGRPKSPPYKDPEVVTDRPIEARAPDRGLGVSGELEGEMIGSQMGLRSPAVNLTEFTNEALLEEASRYSDQSSRSLSFLGKREMSLSSTPSGRDGESVAMAGVFNQSSCSDEVGGAIMGPLRMIWADGREAEVLEIAGREAGVFGEKSEGVTDRTIHEDMEREEEEEPCWQSSSLAKFSRYIGMPTEGFEGEILLLLKRMKERKI</sequence>
<evidence type="ECO:0000313" key="3">
    <source>
        <dbReference type="Proteomes" id="UP000288805"/>
    </source>
</evidence>
<dbReference type="PANTHER" id="PTHR34427:SF5">
    <property type="entry name" value="DUF4283 DOMAIN-CONTAINING PROTEIN"/>
    <property type="match status" value="1"/>
</dbReference>
<proteinExistence type="predicted"/>
<dbReference type="Pfam" id="PF14111">
    <property type="entry name" value="DUF4283"/>
    <property type="match status" value="1"/>
</dbReference>
<evidence type="ECO:0000313" key="2">
    <source>
        <dbReference type="EMBL" id="RVW95293.1"/>
    </source>
</evidence>
<name>A0A438IEX7_VITVI</name>
<dbReference type="InterPro" id="IPR025558">
    <property type="entry name" value="DUF4283"/>
</dbReference>
<dbReference type="PANTHER" id="PTHR34427">
    <property type="entry name" value="DUF4283 DOMAIN PROTEIN"/>
    <property type="match status" value="1"/>
</dbReference>
<reference evidence="2 3" key="1">
    <citation type="journal article" date="2018" name="PLoS Genet.">
        <title>Population sequencing reveals clonal diversity and ancestral inbreeding in the grapevine cultivar Chardonnay.</title>
        <authorList>
            <person name="Roach M.J."/>
            <person name="Johnson D.L."/>
            <person name="Bohlmann J."/>
            <person name="van Vuuren H.J."/>
            <person name="Jones S.J."/>
            <person name="Pretorius I.S."/>
            <person name="Schmidt S.A."/>
            <person name="Borneman A.R."/>
        </authorList>
    </citation>
    <scope>NUCLEOTIDE SEQUENCE [LARGE SCALE GENOMIC DNA]</scope>
    <source>
        <strain evidence="3">cv. Chardonnay</strain>
        <tissue evidence="2">Leaf</tissue>
    </source>
</reference>
<dbReference type="Proteomes" id="UP000288805">
    <property type="component" value="Unassembled WGS sequence"/>
</dbReference>
<comment type="caution">
    <text evidence="2">The sequence shown here is derived from an EMBL/GenBank/DDBJ whole genome shotgun (WGS) entry which is preliminary data.</text>
</comment>
<feature type="domain" description="DUF4283" evidence="1">
    <location>
        <begin position="127"/>
        <end position="210"/>
    </location>
</feature>
<dbReference type="AlphaFoldDB" id="A0A438IEX7"/>
<accession>A0A438IEX7</accession>
<gene>
    <name evidence="2" type="ORF">CK203_034194</name>
</gene>
<dbReference type="EMBL" id="QGNW01000115">
    <property type="protein sequence ID" value="RVW95293.1"/>
    <property type="molecule type" value="Genomic_DNA"/>
</dbReference>